<accession>A0A398CTI1</accession>
<dbReference type="InterPro" id="IPR052928">
    <property type="entry name" value="Desiccation-related_membrane"/>
</dbReference>
<dbReference type="AlphaFoldDB" id="A0A398CTI1"/>
<dbReference type="PANTHER" id="PTHR35792:SF2">
    <property type="entry name" value="GENERAL STRESS PROTEIN"/>
    <property type="match status" value="1"/>
</dbReference>
<dbReference type="Proteomes" id="UP000266340">
    <property type="component" value="Unassembled WGS sequence"/>
</dbReference>
<dbReference type="EMBL" id="QXJM01000039">
    <property type="protein sequence ID" value="RIE02621.1"/>
    <property type="molecule type" value="Genomic_DNA"/>
</dbReference>
<sequence length="107" mass="11615">MNMAANKGMFKGALIGGAVGAATALLFAPKSGRELRSDIKNRYIDAQDRTKQFVSDVTSKAKDTVSQVGDQASDLVGKTRSAIRSAKDELETWKEDRKEEQAQKSGH</sequence>
<reference evidence="2 3" key="1">
    <citation type="submission" date="2018-09" db="EMBL/GenBank/DDBJ databases">
        <title>Cohnella cavernae sp. nov., isolated from a karst cave.</title>
        <authorList>
            <person name="Zhu H."/>
        </authorList>
    </citation>
    <scope>NUCLEOTIDE SEQUENCE [LARGE SCALE GENOMIC DNA]</scope>
    <source>
        <strain evidence="2 3">K2E09-144</strain>
    </source>
</reference>
<organism evidence="2 3">
    <name type="scientific">Cohnella faecalis</name>
    <dbReference type="NCBI Taxonomy" id="2315694"/>
    <lineage>
        <taxon>Bacteria</taxon>
        <taxon>Bacillati</taxon>
        <taxon>Bacillota</taxon>
        <taxon>Bacilli</taxon>
        <taxon>Bacillales</taxon>
        <taxon>Paenibacillaceae</taxon>
        <taxon>Cohnella</taxon>
    </lineage>
</organism>
<keyword evidence="3" id="KW-1185">Reference proteome</keyword>
<dbReference type="Pfam" id="PF12732">
    <property type="entry name" value="YtxH"/>
    <property type="match status" value="1"/>
</dbReference>
<protein>
    <submittedName>
        <fullName evidence="2">YtxH domain-containing protein</fullName>
    </submittedName>
</protein>
<feature type="region of interest" description="Disordered" evidence="1">
    <location>
        <begin position="88"/>
        <end position="107"/>
    </location>
</feature>
<comment type="caution">
    <text evidence="2">The sequence shown here is derived from an EMBL/GenBank/DDBJ whole genome shotgun (WGS) entry which is preliminary data.</text>
</comment>
<gene>
    <name evidence="2" type="ORF">D3H35_18235</name>
</gene>
<dbReference type="PANTHER" id="PTHR35792">
    <property type="entry name" value="GENERAL STRESS PROTEIN"/>
    <property type="match status" value="1"/>
</dbReference>
<name>A0A398CTI1_9BACL</name>
<proteinExistence type="predicted"/>
<dbReference type="InterPro" id="IPR024623">
    <property type="entry name" value="YtxH"/>
</dbReference>
<evidence type="ECO:0000313" key="2">
    <source>
        <dbReference type="EMBL" id="RIE02621.1"/>
    </source>
</evidence>
<evidence type="ECO:0000256" key="1">
    <source>
        <dbReference type="SAM" id="MobiDB-lite"/>
    </source>
</evidence>
<evidence type="ECO:0000313" key="3">
    <source>
        <dbReference type="Proteomes" id="UP000266340"/>
    </source>
</evidence>